<dbReference type="OrthoDB" id="425717at2"/>
<reference evidence="2 4" key="1">
    <citation type="journal article" date="2015" name="Genome Announc.">
        <title>Draft Genome of the Euendolithic (true boring) Cyanobacterium Mastigocoleus testarum strain BC008.</title>
        <authorList>
            <person name="Guida B.S."/>
            <person name="Garcia-Pichel F."/>
        </authorList>
    </citation>
    <scope>NUCLEOTIDE SEQUENCE [LARGE SCALE GENOMIC DNA]</scope>
    <source>
        <strain evidence="2 4">BC008</strain>
    </source>
</reference>
<dbReference type="RefSeq" id="WP_058184153.1">
    <property type="nucleotide sequence ID" value="NZ_LMTZ01000118.1"/>
</dbReference>
<proteinExistence type="predicted"/>
<comment type="caution">
    <text evidence="2">The sequence shown here is derived from an EMBL/GenBank/DDBJ whole genome shotgun (WGS) entry which is preliminary data.</text>
</comment>
<feature type="region of interest" description="Disordered" evidence="1">
    <location>
        <begin position="1"/>
        <end position="20"/>
    </location>
</feature>
<dbReference type="EMBL" id="LMTZ01000118">
    <property type="protein sequence ID" value="KST64732.1"/>
    <property type="molecule type" value="Genomic_DNA"/>
</dbReference>
<evidence type="ECO:0000313" key="4">
    <source>
        <dbReference type="Proteomes" id="UP000053372"/>
    </source>
</evidence>
<gene>
    <name evidence="2" type="ORF">BC008_40210</name>
    <name evidence="3" type="ORF">BC008_41185</name>
</gene>
<evidence type="ECO:0000313" key="3">
    <source>
        <dbReference type="EMBL" id="KST64732.1"/>
    </source>
</evidence>
<organism evidence="2 4">
    <name type="scientific">Mastigocoleus testarum BC008</name>
    <dbReference type="NCBI Taxonomy" id="371196"/>
    <lineage>
        <taxon>Bacteria</taxon>
        <taxon>Bacillati</taxon>
        <taxon>Cyanobacteriota</taxon>
        <taxon>Cyanophyceae</taxon>
        <taxon>Nostocales</taxon>
        <taxon>Hapalosiphonaceae</taxon>
        <taxon>Mastigocoleus</taxon>
    </lineage>
</organism>
<dbReference type="AlphaFoldDB" id="A0A0V7ZID2"/>
<protein>
    <submittedName>
        <fullName evidence="2">Uncharacterized protein</fullName>
    </submittedName>
</protein>
<evidence type="ECO:0000256" key="1">
    <source>
        <dbReference type="SAM" id="MobiDB-lite"/>
    </source>
</evidence>
<dbReference type="EMBL" id="LMTZ01000129">
    <property type="protein sequence ID" value="KST64022.1"/>
    <property type="molecule type" value="Genomic_DNA"/>
</dbReference>
<name>A0A0V7ZID2_9CYAN</name>
<accession>A0A0V7ZID2</accession>
<evidence type="ECO:0000313" key="2">
    <source>
        <dbReference type="EMBL" id="KST64022.1"/>
    </source>
</evidence>
<dbReference type="Proteomes" id="UP000053372">
    <property type="component" value="Unassembled WGS sequence"/>
</dbReference>
<sequence length="67" mass="7649">MSDIPNGGQMTWRPPGATEPALHLRLSPSEPWRSFKEFPEYALNDPPGFSEGYATFLNLLKRNWQSL</sequence>
<keyword evidence="4" id="KW-1185">Reference proteome</keyword>